<keyword evidence="3" id="KW-1185">Reference proteome</keyword>
<sequence length="194" mass="21945">MTVKKLIINNLSGKKIAIFFILASAIYITMLFFTIEHLVFLADGYKPLDMLPLGYNPEYVIALLSKLGVSGRDYYLTRQLPLDFLYPAFFAITYSLLFAYLLKKINKLDTKYFYVSYLPLLAGAADYVENLFIIYFLKSYPAIIANSVSIASGFSVIKSAATSLYYVFLLVLVVILVKNHLFSKKKDTVAPHAQ</sequence>
<feature type="transmembrane region" description="Helical" evidence="1">
    <location>
        <begin position="16"/>
        <end position="42"/>
    </location>
</feature>
<accession>A0A2N3UAN4</accession>
<keyword evidence="1" id="KW-0812">Transmembrane</keyword>
<dbReference type="RefSeq" id="WP_180336349.1">
    <property type="nucleotide sequence ID" value="NZ_PJMU01000002.1"/>
</dbReference>
<name>A0A2N3UAN4_9BACT</name>
<reference evidence="2 3" key="1">
    <citation type="submission" date="2017-12" db="EMBL/GenBank/DDBJ databases">
        <title>Genomic Encyclopedia of Type Strains, Phase III (KMG-III): the genomes of soil and plant-associated and newly described type strains.</title>
        <authorList>
            <person name="Whitman W."/>
        </authorList>
    </citation>
    <scope>NUCLEOTIDE SEQUENCE [LARGE SCALE GENOMIC DNA]</scope>
    <source>
        <strain evidence="2 3">LP43</strain>
    </source>
</reference>
<dbReference type="AlphaFoldDB" id="A0A2N3UAN4"/>
<gene>
    <name evidence="2" type="ORF">BD749_1572</name>
</gene>
<keyword evidence="1" id="KW-0472">Membrane</keyword>
<protein>
    <submittedName>
        <fullName evidence="2">Uncharacterized protein</fullName>
    </submittedName>
</protein>
<feature type="transmembrane region" description="Helical" evidence="1">
    <location>
        <begin position="114"/>
        <end position="137"/>
    </location>
</feature>
<comment type="caution">
    <text evidence="2">The sequence shown here is derived from an EMBL/GenBank/DDBJ whole genome shotgun (WGS) entry which is preliminary data.</text>
</comment>
<evidence type="ECO:0000256" key="1">
    <source>
        <dbReference type="SAM" id="Phobius"/>
    </source>
</evidence>
<feature type="transmembrane region" description="Helical" evidence="1">
    <location>
        <begin position="84"/>
        <end position="102"/>
    </location>
</feature>
<dbReference type="Proteomes" id="UP000233782">
    <property type="component" value="Unassembled WGS sequence"/>
</dbReference>
<feature type="transmembrane region" description="Helical" evidence="1">
    <location>
        <begin position="157"/>
        <end position="177"/>
    </location>
</feature>
<evidence type="ECO:0000313" key="3">
    <source>
        <dbReference type="Proteomes" id="UP000233782"/>
    </source>
</evidence>
<dbReference type="EMBL" id="PJMU01000002">
    <property type="protein sequence ID" value="PKV66444.1"/>
    <property type="molecule type" value="Genomic_DNA"/>
</dbReference>
<organism evidence="2 3">
    <name type="scientific">Pontibacter ramchanderi</name>
    <dbReference type="NCBI Taxonomy" id="1179743"/>
    <lineage>
        <taxon>Bacteria</taxon>
        <taxon>Pseudomonadati</taxon>
        <taxon>Bacteroidota</taxon>
        <taxon>Cytophagia</taxon>
        <taxon>Cytophagales</taxon>
        <taxon>Hymenobacteraceae</taxon>
        <taxon>Pontibacter</taxon>
    </lineage>
</organism>
<evidence type="ECO:0000313" key="2">
    <source>
        <dbReference type="EMBL" id="PKV66444.1"/>
    </source>
</evidence>
<proteinExistence type="predicted"/>
<keyword evidence="1" id="KW-1133">Transmembrane helix</keyword>